<dbReference type="Gene3D" id="3.90.1590.10">
    <property type="entry name" value="glutathione-dependent formaldehyde- activating enzyme (gfa)"/>
    <property type="match status" value="1"/>
</dbReference>
<comment type="caution">
    <text evidence="2">The sequence shown here is derived from an EMBL/GenBank/DDBJ whole genome shotgun (WGS) entry which is preliminary data.</text>
</comment>
<keyword evidence="3" id="KW-1185">Reference proteome</keyword>
<sequence>MADINHLYGSCACERNQYAILVPTNNVALPSHRRARVFFDNSLATRRTQAAPLTAWLRVPLDWYQSCTVAHFADETHGSIRKTFEMPSQQEDDSSLTVTRKQFCGYCGTHLTAWRDDPELDGTAGEDSEFMDVTLGSLLGESLRKLEELGVLPSDDEGDDGEEDENEGLTQNADEVMANTTELVRRQQPSIRSSYSDGHMLRYRGVPYFEEMVENSRLGRIKRQKGRHVGRNGNTTVQWEIVEIDGDKNTSLEEPAAETPTPDSKRQRIV</sequence>
<accession>A0A9P4UQS0</accession>
<evidence type="ECO:0008006" key="4">
    <source>
        <dbReference type="Google" id="ProtNLM"/>
    </source>
</evidence>
<evidence type="ECO:0000313" key="2">
    <source>
        <dbReference type="EMBL" id="KAF2721320.1"/>
    </source>
</evidence>
<dbReference type="OrthoDB" id="3907216at2759"/>
<gene>
    <name evidence="2" type="ORF">K431DRAFT_284931</name>
</gene>
<feature type="region of interest" description="Disordered" evidence="1">
    <location>
        <begin position="245"/>
        <end position="270"/>
    </location>
</feature>
<name>A0A9P4UQS0_9PEZI</name>
<organism evidence="2 3">
    <name type="scientific">Polychaeton citri CBS 116435</name>
    <dbReference type="NCBI Taxonomy" id="1314669"/>
    <lineage>
        <taxon>Eukaryota</taxon>
        <taxon>Fungi</taxon>
        <taxon>Dikarya</taxon>
        <taxon>Ascomycota</taxon>
        <taxon>Pezizomycotina</taxon>
        <taxon>Dothideomycetes</taxon>
        <taxon>Dothideomycetidae</taxon>
        <taxon>Capnodiales</taxon>
        <taxon>Capnodiaceae</taxon>
        <taxon>Polychaeton</taxon>
    </lineage>
</organism>
<feature type="region of interest" description="Disordered" evidence="1">
    <location>
        <begin position="151"/>
        <end position="174"/>
    </location>
</feature>
<protein>
    <recommendedName>
        <fullName evidence="4">CENP-V/GFA domain-containing protein</fullName>
    </recommendedName>
</protein>
<evidence type="ECO:0000256" key="1">
    <source>
        <dbReference type="SAM" id="MobiDB-lite"/>
    </source>
</evidence>
<reference evidence="2" key="1">
    <citation type="journal article" date="2020" name="Stud. Mycol.">
        <title>101 Dothideomycetes genomes: a test case for predicting lifestyles and emergence of pathogens.</title>
        <authorList>
            <person name="Haridas S."/>
            <person name="Albert R."/>
            <person name="Binder M."/>
            <person name="Bloem J."/>
            <person name="Labutti K."/>
            <person name="Salamov A."/>
            <person name="Andreopoulos B."/>
            <person name="Baker S."/>
            <person name="Barry K."/>
            <person name="Bills G."/>
            <person name="Bluhm B."/>
            <person name="Cannon C."/>
            <person name="Castanera R."/>
            <person name="Culley D."/>
            <person name="Daum C."/>
            <person name="Ezra D."/>
            <person name="Gonzalez J."/>
            <person name="Henrissat B."/>
            <person name="Kuo A."/>
            <person name="Liang C."/>
            <person name="Lipzen A."/>
            <person name="Lutzoni F."/>
            <person name="Magnuson J."/>
            <person name="Mondo S."/>
            <person name="Nolan M."/>
            <person name="Ohm R."/>
            <person name="Pangilinan J."/>
            <person name="Park H.-J."/>
            <person name="Ramirez L."/>
            <person name="Alfaro M."/>
            <person name="Sun H."/>
            <person name="Tritt A."/>
            <person name="Yoshinaga Y."/>
            <person name="Zwiers L.-H."/>
            <person name="Turgeon B."/>
            <person name="Goodwin S."/>
            <person name="Spatafora J."/>
            <person name="Crous P."/>
            <person name="Grigoriev I."/>
        </authorList>
    </citation>
    <scope>NUCLEOTIDE SEQUENCE</scope>
    <source>
        <strain evidence="2">CBS 116435</strain>
    </source>
</reference>
<evidence type="ECO:0000313" key="3">
    <source>
        <dbReference type="Proteomes" id="UP000799441"/>
    </source>
</evidence>
<proteinExistence type="predicted"/>
<dbReference type="Proteomes" id="UP000799441">
    <property type="component" value="Unassembled WGS sequence"/>
</dbReference>
<dbReference type="EMBL" id="MU003791">
    <property type="protein sequence ID" value="KAF2721320.1"/>
    <property type="molecule type" value="Genomic_DNA"/>
</dbReference>
<feature type="compositionally biased region" description="Acidic residues" evidence="1">
    <location>
        <begin position="154"/>
        <end position="167"/>
    </location>
</feature>
<dbReference type="AlphaFoldDB" id="A0A9P4UQS0"/>